<dbReference type="InterPro" id="IPR029044">
    <property type="entry name" value="Nucleotide-diphossugar_trans"/>
</dbReference>
<evidence type="ECO:0000256" key="6">
    <source>
        <dbReference type="ARBA" id="ARBA00039022"/>
    </source>
</evidence>
<dbReference type="SUPFAM" id="SSF53448">
    <property type="entry name" value="Nucleotide-diphospho-sugar transferases"/>
    <property type="match status" value="1"/>
</dbReference>
<dbReference type="HOGENOM" id="CLU_033536_6_1_9"/>
<dbReference type="EC" id="2.4.1.266" evidence="6"/>
<dbReference type="EMBL" id="AP006840">
    <property type="protein sequence ID" value="BAD40495.1"/>
    <property type="molecule type" value="Genomic_DNA"/>
</dbReference>
<sequence length="243" mass="26477">MYGIPYPRRARTQPFSGREPALLQSEVFGVMKVAAVIPAYNEESTIGAVVSACRQVPEISEVIVVSDGSTDETATLARAAGATVIEHTENRGKAAAMKSGLEATTAPVLLFLDADLIGLSADHLRLLLRPVLAGEADMSIGVFGDGRVATDLAQMLAPYLSGQRAVRRELLADMFREEPEAEQVRFGIEVALTKYVKQHGCRVVEVVLEEMSHRMKEEKLGLVKGAAARLKMYYEILKYVQKG</sequence>
<dbReference type="InterPro" id="IPR050256">
    <property type="entry name" value="Glycosyltransferase_2"/>
</dbReference>
<dbReference type="CDD" id="cd04179">
    <property type="entry name" value="DPM_DPG-synthase_like"/>
    <property type="match status" value="1"/>
</dbReference>
<accession>Q67P98</accession>
<evidence type="ECO:0000313" key="12">
    <source>
        <dbReference type="Proteomes" id="UP000000417"/>
    </source>
</evidence>
<dbReference type="Gene3D" id="3.90.550.10">
    <property type="entry name" value="Spore Coat Polysaccharide Biosynthesis Protein SpsA, Chain A"/>
    <property type="match status" value="1"/>
</dbReference>
<evidence type="ECO:0000256" key="5">
    <source>
        <dbReference type="ARBA" id="ARBA00022842"/>
    </source>
</evidence>
<dbReference type="PANTHER" id="PTHR48090:SF10">
    <property type="entry name" value="GLUCOSYL-3-PHOSPHOGLYCERATE SYNTHASE"/>
    <property type="match status" value="1"/>
</dbReference>
<comment type="similarity">
    <text evidence="2">Belongs to the glycosyltransferase 2 family.</text>
</comment>
<evidence type="ECO:0000256" key="3">
    <source>
        <dbReference type="ARBA" id="ARBA00022676"/>
    </source>
</evidence>
<dbReference type="GO" id="GO:0016757">
    <property type="term" value="F:glycosyltransferase activity"/>
    <property type="evidence" value="ECO:0007669"/>
    <property type="project" value="UniProtKB-KW"/>
</dbReference>
<comment type="cofactor">
    <cofactor evidence="1">
        <name>Mg(2+)</name>
        <dbReference type="ChEBI" id="CHEBI:18420"/>
    </cofactor>
</comment>
<evidence type="ECO:0000259" key="10">
    <source>
        <dbReference type="Pfam" id="PF00535"/>
    </source>
</evidence>
<keyword evidence="12" id="KW-1185">Reference proteome</keyword>
<evidence type="ECO:0000313" key="11">
    <source>
        <dbReference type="EMBL" id="BAD40495.1"/>
    </source>
</evidence>
<comment type="catalytic activity">
    <reaction evidence="9">
        <text>an NDP-alpha-D-glucose + (2R)-3-phosphoglycerate = (2R)-2-O-(alpha-D-glucopyranosyl)-3-phospho-glycerate + a ribonucleoside 5'-diphosphate + H(+)</text>
        <dbReference type="Rhea" id="RHEA:47244"/>
        <dbReference type="ChEBI" id="CHEBI:15378"/>
        <dbReference type="ChEBI" id="CHEBI:57930"/>
        <dbReference type="ChEBI" id="CHEBI:58272"/>
        <dbReference type="ChEBI" id="CHEBI:62600"/>
        <dbReference type="ChEBI" id="CHEBI:76533"/>
        <dbReference type="EC" id="2.4.1.266"/>
    </reaction>
    <physiologicalReaction direction="left-to-right" evidence="9">
        <dbReference type="Rhea" id="RHEA:47245"/>
    </physiologicalReaction>
</comment>
<dbReference type="STRING" id="292459.STH1510"/>
<feature type="domain" description="Glycosyltransferase 2-like" evidence="10">
    <location>
        <begin position="36"/>
        <end position="150"/>
    </location>
</feature>
<dbReference type="Proteomes" id="UP000000417">
    <property type="component" value="Chromosome"/>
</dbReference>
<comment type="catalytic activity">
    <reaction evidence="8">
        <text>(2R)-3-phosphoglycerate + UDP-alpha-D-glucose = (2R)-2-O-(alpha-D-glucopyranosyl)-3-phospho-glycerate + UDP + H(+)</text>
        <dbReference type="Rhea" id="RHEA:31319"/>
        <dbReference type="ChEBI" id="CHEBI:15378"/>
        <dbReference type="ChEBI" id="CHEBI:58223"/>
        <dbReference type="ChEBI" id="CHEBI:58272"/>
        <dbReference type="ChEBI" id="CHEBI:58885"/>
        <dbReference type="ChEBI" id="CHEBI:62600"/>
        <dbReference type="EC" id="2.4.1.266"/>
    </reaction>
    <physiologicalReaction direction="left-to-right" evidence="8">
        <dbReference type="Rhea" id="RHEA:31320"/>
    </physiologicalReaction>
</comment>
<keyword evidence="5" id="KW-0460">Magnesium</keyword>
<reference evidence="11 12" key="1">
    <citation type="journal article" date="2004" name="Nucleic Acids Res.">
        <title>Genome sequence of Symbiobacterium thermophilum, an uncultivable bacterium that depends on microbial commensalism.</title>
        <authorList>
            <person name="Ueda K."/>
            <person name="Yamashita A."/>
            <person name="Ishikawa J."/>
            <person name="Shimada M."/>
            <person name="Watsuji T."/>
            <person name="Morimura K."/>
            <person name="Ikeda H."/>
            <person name="Hattori M."/>
            <person name="Beppu T."/>
        </authorList>
    </citation>
    <scope>NUCLEOTIDE SEQUENCE [LARGE SCALE GENOMIC DNA]</scope>
    <source>
        <strain evidence="12">T / IAM 14863</strain>
    </source>
</reference>
<dbReference type="InterPro" id="IPR001173">
    <property type="entry name" value="Glyco_trans_2-like"/>
</dbReference>
<gene>
    <name evidence="11" type="ordered locus">STH1510</name>
</gene>
<dbReference type="eggNOG" id="COG1215">
    <property type="taxonomic scope" value="Bacteria"/>
</dbReference>
<evidence type="ECO:0000256" key="2">
    <source>
        <dbReference type="ARBA" id="ARBA00006739"/>
    </source>
</evidence>
<evidence type="ECO:0000256" key="1">
    <source>
        <dbReference type="ARBA" id="ARBA00001946"/>
    </source>
</evidence>
<dbReference type="Pfam" id="PF00535">
    <property type="entry name" value="Glycos_transf_2"/>
    <property type="match status" value="1"/>
</dbReference>
<proteinExistence type="inferred from homology"/>
<evidence type="ECO:0000256" key="4">
    <source>
        <dbReference type="ARBA" id="ARBA00022679"/>
    </source>
</evidence>
<dbReference type="KEGG" id="sth:STH1510"/>
<evidence type="ECO:0000256" key="8">
    <source>
        <dbReference type="ARBA" id="ARBA00048689"/>
    </source>
</evidence>
<name>Q67P98_SYMTH</name>
<dbReference type="AlphaFoldDB" id="Q67P98"/>
<evidence type="ECO:0000256" key="7">
    <source>
        <dbReference type="ARBA" id="ARBA00040894"/>
    </source>
</evidence>
<organism evidence="11 12">
    <name type="scientific">Symbiobacterium thermophilum (strain DSM 24528 / JCM 14929 / IAM 14863 / T)</name>
    <dbReference type="NCBI Taxonomy" id="292459"/>
    <lineage>
        <taxon>Bacteria</taxon>
        <taxon>Bacillati</taxon>
        <taxon>Bacillota</taxon>
        <taxon>Clostridia</taxon>
        <taxon>Eubacteriales</taxon>
        <taxon>Symbiobacteriaceae</taxon>
        <taxon>Symbiobacterium</taxon>
    </lineage>
</organism>
<protein>
    <recommendedName>
        <fullName evidence="7">Glucosyl-3-phosphoglycerate synthase</fullName>
        <ecNumber evidence="6">2.4.1.266</ecNumber>
    </recommendedName>
</protein>
<dbReference type="PANTHER" id="PTHR48090">
    <property type="entry name" value="UNDECAPRENYL-PHOSPHATE 4-DEOXY-4-FORMAMIDO-L-ARABINOSE TRANSFERASE-RELATED"/>
    <property type="match status" value="1"/>
</dbReference>
<evidence type="ECO:0000256" key="9">
    <source>
        <dbReference type="ARBA" id="ARBA00048997"/>
    </source>
</evidence>
<keyword evidence="3" id="KW-0328">Glycosyltransferase</keyword>
<keyword evidence="4 11" id="KW-0808">Transferase</keyword>